<organism evidence="3 4">
    <name type="scientific">Sutcliffiella horikoshii</name>
    <dbReference type="NCBI Taxonomy" id="79883"/>
    <lineage>
        <taxon>Bacteria</taxon>
        <taxon>Bacillati</taxon>
        <taxon>Bacillota</taxon>
        <taxon>Bacilli</taxon>
        <taxon>Bacillales</taxon>
        <taxon>Bacillaceae</taxon>
        <taxon>Sutcliffiella</taxon>
    </lineage>
</organism>
<accession>A0A5D4SXU4</accession>
<feature type="transmembrane region" description="Helical" evidence="1">
    <location>
        <begin position="578"/>
        <end position="598"/>
    </location>
</feature>
<protein>
    <submittedName>
        <fullName evidence="3">ABC transporter substrate-binding protein</fullName>
    </submittedName>
</protein>
<dbReference type="Proteomes" id="UP000322524">
    <property type="component" value="Unassembled WGS sequence"/>
</dbReference>
<evidence type="ECO:0000313" key="3">
    <source>
        <dbReference type="EMBL" id="TYS67779.1"/>
    </source>
</evidence>
<dbReference type="SUPFAM" id="SSF53850">
    <property type="entry name" value="Periplasmic binding protein-like II"/>
    <property type="match status" value="1"/>
</dbReference>
<dbReference type="CDD" id="cd00995">
    <property type="entry name" value="PBP2_NikA_DppA_OppA_like"/>
    <property type="match status" value="1"/>
</dbReference>
<dbReference type="GO" id="GO:0043190">
    <property type="term" value="C:ATP-binding cassette (ABC) transporter complex"/>
    <property type="evidence" value="ECO:0007669"/>
    <property type="project" value="InterPro"/>
</dbReference>
<keyword evidence="1" id="KW-0472">Membrane</keyword>
<evidence type="ECO:0000313" key="4">
    <source>
        <dbReference type="Proteomes" id="UP000322524"/>
    </source>
</evidence>
<dbReference type="Gene3D" id="3.10.105.10">
    <property type="entry name" value="Dipeptide-binding Protein, Domain 3"/>
    <property type="match status" value="1"/>
</dbReference>
<reference evidence="3 4" key="1">
    <citation type="submission" date="2019-08" db="EMBL/GenBank/DDBJ databases">
        <title>Bacillus genomes from the desert of Cuatro Cienegas, Coahuila.</title>
        <authorList>
            <person name="Olmedo-Alvarez G."/>
        </authorList>
    </citation>
    <scope>NUCLEOTIDE SEQUENCE [LARGE SCALE GENOMIC DNA]</scope>
    <source>
        <strain evidence="3 4">CH28_1T</strain>
    </source>
</reference>
<dbReference type="InterPro" id="IPR000914">
    <property type="entry name" value="SBP_5_dom"/>
</dbReference>
<name>A0A5D4SXU4_9BACI</name>
<dbReference type="OrthoDB" id="9796817at2"/>
<dbReference type="AlphaFoldDB" id="A0A5D4SXU4"/>
<evidence type="ECO:0000256" key="1">
    <source>
        <dbReference type="SAM" id="Phobius"/>
    </source>
</evidence>
<evidence type="ECO:0000259" key="2">
    <source>
        <dbReference type="Pfam" id="PF00496"/>
    </source>
</evidence>
<dbReference type="Gene3D" id="3.40.190.10">
    <property type="entry name" value="Periplasmic binding protein-like II"/>
    <property type="match status" value="1"/>
</dbReference>
<dbReference type="InterPro" id="IPR039424">
    <property type="entry name" value="SBP_5"/>
</dbReference>
<dbReference type="PANTHER" id="PTHR30290">
    <property type="entry name" value="PERIPLASMIC BINDING COMPONENT OF ABC TRANSPORTER"/>
    <property type="match status" value="1"/>
</dbReference>
<keyword evidence="1" id="KW-0812">Transmembrane</keyword>
<dbReference type="EMBL" id="VTEV01000005">
    <property type="protein sequence ID" value="TYS67779.1"/>
    <property type="molecule type" value="Genomic_DNA"/>
</dbReference>
<keyword evidence="1" id="KW-1133">Transmembrane helix</keyword>
<dbReference type="Pfam" id="PF00496">
    <property type="entry name" value="SBP_bac_5"/>
    <property type="match status" value="1"/>
</dbReference>
<feature type="domain" description="Solute-binding protein family 5" evidence="2">
    <location>
        <begin position="87"/>
        <end position="457"/>
    </location>
</feature>
<gene>
    <name evidence="3" type="ORF">FZC76_14555</name>
</gene>
<dbReference type="GO" id="GO:0042597">
    <property type="term" value="C:periplasmic space"/>
    <property type="evidence" value="ECO:0007669"/>
    <property type="project" value="UniProtKB-ARBA"/>
</dbReference>
<dbReference type="InterPro" id="IPR030678">
    <property type="entry name" value="Peptide/Ni-bd"/>
</dbReference>
<dbReference type="PIRSF" id="PIRSF002741">
    <property type="entry name" value="MppA"/>
    <property type="match status" value="1"/>
</dbReference>
<proteinExistence type="predicted"/>
<dbReference type="GO" id="GO:0015833">
    <property type="term" value="P:peptide transport"/>
    <property type="evidence" value="ECO:0007669"/>
    <property type="project" value="TreeGrafter"/>
</dbReference>
<sequence>MRKQLFHKKRGGKRMKKLGSILLTVILVFSYIVLPMSKVNAEEAATLKIGWTAEADSLSPFLAWTISATEIFKLIYDPLVAFDNNVEPVGRLAKDWQVSDDNLTWTFNLQEGVKWHDGTPFTSADVKFTYETLQESGLGLYAGYLDGITSIETPDELTVVIKTEEPKANMLQSTTPILPKHIWEGISMADLETWPNQNPIGTGAFKFSEFKKDEYIKLEKNPDYFYKPANVDSLVFVLYANTDTLTQSLKIGEIDAAINIGANQVKVLDAEESMEVVSATTHGFTELSINTWPDDNSKGNPLLREKDIRHAMSYAIDKQKIIDVAYAGQATPGSTLIPPSLDFWHYNPENLRSFDPEKAKEILDNAGFTDEDGDGIREADGEPLEFELMVRSKTSEEVRAGEMISSMLEDVGIGVKLETVDDGLLGDRIYDNADFDMFIWGWGTDADPTTILNVMSSEEIGNLSDSYYANEAYDKLLEKQETIIDKEERQKVVHEMQEMLYEDAPYIILLYDNALQAVNTDKWEGWTKVAGVYFYSFNHENYLNVKLASAGEEVADTEDGTVATASDTNENAEASGNAGAIIAVVMVAAVIMTGMFLVKRKKKDVSIDDDM</sequence>
<dbReference type="GO" id="GO:1904680">
    <property type="term" value="F:peptide transmembrane transporter activity"/>
    <property type="evidence" value="ECO:0007669"/>
    <property type="project" value="TreeGrafter"/>
</dbReference>
<comment type="caution">
    <text evidence="3">The sequence shown here is derived from an EMBL/GenBank/DDBJ whole genome shotgun (WGS) entry which is preliminary data.</text>
</comment>